<reference evidence="2 4" key="1">
    <citation type="submission" date="2015-01" db="EMBL/GenBank/DDBJ databases">
        <title>Genome of Flavobacterium hibernum DSM 12611.</title>
        <authorList>
            <person name="Stropko S.J."/>
            <person name="Pipes S.E."/>
            <person name="Newman J.D."/>
        </authorList>
    </citation>
    <scope>NUCLEOTIDE SEQUENCE [LARGE SCALE GENOMIC DNA]</scope>
    <source>
        <strain evidence="2 4">DSM 12611</strain>
    </source>
</reference>
<dbReference type="PROSITE" id="PS51257">
    <property type="entry name" value="PROKAR_LIPOPROTEIN"/>
    <property type="match status" value="1"/>
</dbReference>
<comment type="caution">
    <text evidence="2">The sequence shown here is derived from an EMBL/GenBank/DDBJ whole genome shotgun (WGS) entry which is preliminary data.</text>
</comment>
<evidence type="ECO:0000256" key="1">
    <source>
        <dbReference type="SAM" id="SignalP"/>
    </source>
</evidence>
<keyword evidence="5" id="KW-1185">Reference proteome</keyword>
<evidence type="ECO:0000313" key="2">
    <source>
        <dbReference type="EMBL" id="KIO52523.1"/>
    </source>
</evidence>
<name>A0A0D0EUM3_9FLAO</name>
<evidence type="ECO:0000313" key="4">
    <source>
        <dbReference type="Proteomes" id="UP000032061"/>
    </source>
</evidence>
<feature type="signal peptide" evidence="1">
    <location>
        <begin position="1"/>
        <end position="20"/>
    </location>
</feature>
<proteinExistence type="predicted"/>
<dbReference type="Proteomes" id="UP000032061">
    <property type="component" value="Unassembled WGS sequence"/>
</dbReference>
<dbReference type="STRING" id="37752.IW18_11310"/>
<dbReference type="RefSeq" id="WP_041517791.1">
    <property type="nucleotide sequence ID" value="NZ_JPRK01000009.1"/>
</dbReference>
<organism evidence="2 4">
    <name type="scientific">Flavobacterium hibernum</name>
    <dbReference type="NCBI Taxonomy" id="37752"/>
    <lineage>
        <taxon>Bacteria</taxon>
        <taxon>Pseudomonadati</taxon>
        <taxon>Bacteroidota</taxon>
        <taxon>Flavobacteriia</taxon>
        <taxon>Flavobacteriales</taxon>
        <taxon>Flavobacteriaceae</taxon>
        <taxon>Flavobacterium</taxon>
    </lineage>
</organism>
<dbReference type="AlphaFoldDB" id="A0A0D0EUM3"/>
<dbReference type="Proteomes" id="UP000198302">
    <property type="component" value="Unassembled WGS sequence"/>
</dbReference>
<dbReference type="EMBL" id="JPRK01000009">
    <property type="protein sequence ID" value="KIO52523.1"/>
    <property type="molecule type" value="Genomic_DNA"/>
</dbReference>
<keyword evidence="1" id="KW-0732">Signal</keyword>
<feature type="chain" id="PRO_5002209925" evidence="1">
    <location>
        <begin position="21"/>
        <end position="150"/>
    </location>
</feature>
<reference evidence="3 5" key="2">
    <citation type="submission" date="2016-11" db="EMBL/GenBank/DDBJ databases">
        <title>Whole genomes of Flavobacteriaceae.</title>
        <authorList>
            <person name="Stine C."/>
            <person name="Li C."/>
            <person name="Tadesse D."/>
        </authorList>
    </citation>
    <scope>NUCLEOTIDE SEQUENCE [LARGE SCALE GENOMIC DNA]</scope>
    <source>
        <strain evidence="3 5">ATCC 51468</strain>
    </source>
</reference>
<dbReference type="OrthoDB" id="5522619at2"/>
<gene>
    <name evidence="3" type="ORF">B0A73_06145</name>
    <name evidence="2" type="ORF">IW18_11310</name>
</gene>
<evidence type="ECO:0000313" key="3">
    <source>
        <dbReference type="EMBL" id="OXA89156.1"/>
    </source>
</evidence>
<dbReference type="EMBL" id="MUGX01000009">
    <property type="protein sequence ID" value="OXA89156.1"/>
    <property type="molecule type" value="Genomic_DNA"/>
</dbReference>
<evidence type="ECO:0000313" key="5">
    <source>
        <dbReference type="Proteomes" id="UP000198302"/>
    </source>
</evidence>
<sequence>MKKITLFIILLITATSCVSTKSTLKNVDDNAPDLVLNKNNTFTITLFSSDKKYGYDPDYPVNIFYQNTRNEALNESRFLNALAGPNGEKITFTRLETCCPFPTKRSDMGAGFLNVYELKWEGQKKPIKLYLNVYEKGILMVPMGLSLKKE</sequence>
<accession>A0A0D0EUM3</accession>
<protein>
    <submittedName>
        <fullName evidence="2">2-dehydro-3-deoxyphosphooctonate aldolase</fullName>
    </submittedName>
</protein>